<accession>A0ABU3CTG8</accession>
<evidence type="ECO:0000313" key="1">
    <source>
        <dbReference type="EMBL" id="MDT0649640.1"/>
    </source>
</evidence>
<sequence>MTVIFFCPNILRNAHRRIFQLDRLKEEAYDFIFLDATAHYNNKPTATDKLILENTKKCNSLEDFKAFRERLPAAPVLYVSFDQYLQFAAPVLNILVRKKDKVLSYHTKRFSSVHIPSNPVRKFTDKIVRKADKILPLHLFKQYYRRRYGFFIPDYFLCSTSNLIPSKIFFSVKRKNRIVVHSDDINHTLENKPSLFDTNKRVGVFLDQMMPYQTILHSGIKQETPPEGYKDYYYERLIATLQHLQEKLELDEIIIALHPDAVKFKDEIDQSFKNYRTFIGVTHELIRDSKIVFAHSSTALGWAIYYKKPVVLMKENYIMRQLMGKYMHFFEEKLGFQSYPMEAKKSAPIPVLSFDHQKYNDYTTKFLKDNHIKENSYYYAFNYIKSDISG</sequence>
<protein>
    <submittedName>
        <fullName evidence="1">Uncharacterized protein</fullName>
    </submittedName>
</protein>
<organism evidence="1 2">
    <name type="scientific">Autumnicola edwardsiae</name>
    <dbReference type="NCBI Taxonomy" id="3075594"/>
    <lineage>
        <taxon>Bacteria</taxon>
        <taxon>Pseudomonadati</taxon>
        <taxon>Bacteroidota</taxon>
        <taxon>Flavobacteriia</taxon>
        <taxon>Flavobacteriales</taxon>
        <taxon>Flavobacteriaceae</taxon>
        <taxon>Autumnicola</taxon>
    </lineage>
</organism>
<proteinExistence type="predicted"/>
<evidence type="ECO:0000313" key="2">
    <source>
        <dbReference type="Proteomes" id="UP001248819"/>
    </source>
</evidence>
<name>A0ABU3CTG8_9FLAO</name>
<dbReference type="EMBL" id="JAVRHP010000020">
    <property type="protein sequence ID" value="MDT0649640.1"/>
    <property type="molecule type" value="Genomic_DNA"/>
</dbReference>
<dbReference type="Proteomes" id="UP001248819">
    <property type="component" value="Unassembled WGS sequence"/>
</dbReference>
<dbReference type="RefSeq" id="WP_311483801.1">
    <property type="nucleotide sequence ID" value="NZ_JAVRHP010000020.1"/>
</dbReference>
<comment type="caution">
    <text evidence="1">The sequence shown here is derived from an EMBL/GenBank/DDBJ whole genome shotgun (WGS) entry which is preliminary data.</text>
</comment>
<keyword evidence="2" id="KW-1185">Reference proteome</keyword>
<reference evidence="1 2" key="1">
    <citation type="submission" date="2023-09" db="EMBL/GenBank/DDBJ databases">
        <authorList>
            <person name="Rey-Velasco X."/>
        </authorList>
    </citation>
    <scope>NUCLEOTIDE SEQUENCE [LARGE SCALE GENOMIC DNA]</scope>
    <source>
        <strain evidence="1 2">F297</strain>
    </source>
</reference>
<gene>
    <name evidence="1" type="ORF">RM529_05755</name>
</gene>